<dbReference type="InterPro" id="IPR024163">
    <property type="entry name" value="Aerotolerance_reg_N"/>
</dbReference>
<dbReference type="InterPro" id="IPR036465">
    <property type="entry name" value="vWFA_dom_sf"/>
</dbReference>
<evidence type="ECO:0000259" key="6">
    <source>
        <dbReference type="PROSITE" id="PS50234"/>
    </source>
</evidence>
<sequence>MVFANPWCLALLLLPVLATIWYIFKQKKAQASMQFSSTEAFDKMPRSYKEYLRHVSFALRMAVVACVIIVLARPQSTDRWQNSSTEGVDIVLAVDISGSMLARDFSPNRVEAAKDVAARFVSGREYDNIGLVIFAGESFTMCPMTTDHAVLQNLMKEVYCGMVDDGTAIGDGLATAINRIKEGPAKSKTIILLTDGTNNTGVIDPLTAAEIARTFGIRVYTIGVGTQGMAPYPVQTPYGIRYQNMPVEIDEAKLRQIASTTEGAYFRATDKAALQNIFEEIDQMEKTKLSVKEFSRKEEEYMPWAILALLLLGIEICLRHTLLRNIP</sequence>
<gene>
    <name evidence="7" type="ORF">H9982_02710</name>
</gene>
<keyword evidence="1" id="KW-1003">Cell membrane</keyword>
<dbReference type="Pfam" id="PF07584">
    <property type="entry name" value="BatA"/>
    <property type="match status" value="1"/>
</dbReference>
<dbReference type="PROSITE" id="PS50234">
    <property type="entry name" value="VWFA"/>
    <property type="match status" value="1"/>
</dbReference>
<dbReference type="AlphaFoldDB" id="A0A9D2AP45"/>
<keyword evidence="2 5" id="KW-0812">Transmembrane</keyword>
<organism evidence="7 8">
    <name type="scientific">Candidatus Barnesiella excrementipullorum</name>
    <dbReference type="NCBI Taxonomy" id="2838479"/>
    <lineage>
        <taxon>Bacteria</taxon>
        <taxon>Pseudomonadati</taxon>
        <taxon>Bacteroidota</taxon>
        <taxon>Bacteroidia</taxon>
        <taxon>Bacteroidales</taxon>
        <taxon>Barnesiellaceae</taxon>
        <taxon>Barnesiella</taxon>
    </lineage>
</organism>
<proteinExistence type="predicted"/>
<evidence type="ECO:0000256" key="4">
    <source>
        <dbReference type="ARBA" id="ARBA00023136"/>
    </source>
</evidence>
<evidence type="ECO:0000256" key="1">
    <source>
        <dbReference type="ARBA" id="ARBA00022475"/>
    </source>
</evidence>
<dbReference type="PANTHER" id="PTHR22550:SF5">
    <property type="entry name" value="LEUCINE ZIPPER PROTEIN 4"/>
    <property type="match status" value="1"/>
</dbReference>
<evidence type="ECO:0000313" key="8">
    <source>
        <dbReference type="Proteomes" id="UP000824246"/>
    </source>
</evidence>
<feature type="transmembrane region" description="Helical" evidence="5">
    <location>
        <begin position="6"/>
        <end position="24"/>
    </location>
</feature>
<dbReference type="InterPro" id="IPR002035">
    <property type="entry name" value="VWF_A"/>
</dbReference>
<dbReference type="CDD" id="cd01467">
    <property type="entry name" value="vWA_BatA_type"/>
    <property type="match status" value="1"/>
</dbReference>
<feature type="transmembrane region" description="Helical" evidence="5">
    <location>
        <begin position="301"/>
        <end position="318"/>
    </location>
</feature>
<accession>A0A9D2AP45</accession>
<evidence type="ECO:0000256" key="2">
    <source>
        <dbReference type="ARBA" id="ARBA00022692"/>
    </source>
</evidence>
<dbReference type="Proteomes" id="UP000824246">
    <property type="component" value="Unassembled WGS sequence"/>
</dbReference>
<protein>
    <submittedName>
        <fullName evidence="7">VWA domain-containing protein</fullName>
    </submittedName>
</protein>
<dbReference type="InterPro" id="IPR050768">
    <property type="entry name" value="UPF0353/GerABKA_families"/>
</dbReference>
<reference evidence="7" key="1">
    <citation type="journal article" date="2021" name="PeerJ">
        <title>Extensive microbial diversity within the chicken gut microbiome revealed by metagenomics and culture.</title>
        <authorList>
            <person name="Gilroy R."/>
            <person name="Ravi A."/>
            <person name="Getino M."/>
            <person name="Pursley I."/>
            <person name="Horton D.L."/>
            <person name="Alikhan N.F."/>
            <person name="Baker D."/>
            <person name="Gharbi K."/>
            <person name="Hall N."/>
            <person name="Watson M."/>
            <person name="Adriaenssens E.M."/>
            <person name="Foster-Nyarko E."/>
            <person name="Jarju S."/>
            <person name="Secka A."/>
            <person name="Antonio M."/>
            <person name="Oren A."/>
            <person name="Chaudhuri R.R."/>
            <person name="La Ragione R."/>
            <person name="Hildebrand F."/>
            <person name="Pallen M.J."/>
        </authorList>
    </citation>
    <scope>NUCLEOTIDE SEQUENCE</scope>
    <source>
        <strain evidence="7">ChiHjej12B11-16260</strain>
    </source>
</reference>
<dbReference type="EMBL" id="DXFB01000072">
    <property type="protein sequence ID" value="HIX45112.1"/>
    <property type="molecule type" value="Genomic_DNA"/>
</dbReference>
<feature type="domain" description="VWFA" evidence="6">
    <location>
        <begin position="89"/>
        <end position="281"/>
    </location>
</feature>
<dbReference type="Gene3D" id="3.40.50.410">
    <property type="entry name" value="von Willebrand factor, type A domain"/>
    <property type="match status" value="1"/>
</dbReference>
<evidence type="ECO:0000256" key="5">
    <source>
        <dbReference type="SAM" id="Phobius"/>
    </source>
</evidence>
<dbReference type="InterPro" id="IPR033881">
    <property type="entry name" value="vWA_BatA_type"/>
</dbReference>
<dbReference type="PANTHER" id="PTHR22550">
    <property type="entry name" value="SPORE GERMINATION PROTEIN"/>
    <property type="match status" value="1"/>
</dbReference>
<keyword evidence="4 5" id="KW-0472">Membrane</keyword>
<feature type="transmembrane region" description="Helical" evidence="5">
    <location>
        <begin position="51"/>
        <end position="72"/>
    </location>
</feature>
<dbReference type="InterPro" id="IPR011933">
    <property type="entry name" value="Double_TM_dom"/>
</dbReference>
<keyword evidence="3 5" id="KW-1133">Transmembrane helix</keyword>
<dbReference type="SMART" id="SM00327">
    <property type="entry name" value="VWA"/>
    <property type="match status" value="1"/>
</dbReference>
<dbReference type="Pfam" id="PF00092">
    <property type="entry name" value="VWA"/>
    <property type="match status" value="1"/>
</dbReference>
<reference evidence="7" key="2">
    <citation type="submission" date="2021-04" db="EMBL/GenBank/DDBJ databases">
        <authorList>
            <person name="Gilroy R."/>
        </authorList>
    </citation>
    <scope>NUCLEOTIDE SEQUENCE</scope>
    <source>
        <strain evidence="7">ChiHjej12B11-16260</strain>
    </source>
</reference>
<dbReference type="SUPFAM" id="SSF53300">
    <property type="entry name" value="vWA-like"/>
    <property type="match status" value="1"/>
</dbReference>
<evidence type="ECO:0000256" key="3">
    <source>
        <dbReference type="ARBA" id="ARBA00022989"/>
    </source>
</evidence>
<dbReference type="NCBIfam" id="TIGR02226">
    <property type="entry name" value="two_anch"/>
    <property type="match status" value="1"/>
</dbReference>
<comment type="caution">
    <text evidence="7">The sequence shown here is derived from an EMBL/GenBank/DDBJ whole genome shotgun (WGS) entry which is preliminary data.</text>
</comment>
<evidence type="ECO:0000313" key="7">
    <source>
        <dbReference type="EMBL" id="HIX45112.1"/>
    </source>
</evidence>
<name>A0A9D2AP45_9BACT</name>